<keyword evidence="1" id="KW-1133">Transmembrane helix</keyword>
<reference evidence="2 3" key="1">
    <citation type="submission" date="2015-12" db="EMBL/GenBank/DDBJ databases">
        <title>The genome of Folsomia candida.</title>
        <authorList>
            <person name="Faddeeva A."/>
            <person name="Derks M.F."/>
            <person name="Anvar Y."/>
            <person name="Smit S."/>
            <person name="Van Straalen N."/>
            <person name="Roelofs D."/>
        </authorList>
    </citation>
    <scope>NUCLEOTIDE SEQUENCE [LARGE SCALE GENOMIC DNA]</scope>
    <source>
        <strain evidence="2 3">VU population</strain>
        <tissue evidence="2">Whole body</tissue>
    </source>
</reference>
<proteinExistence type="predicted"/>
<organism evidence="2 3">
    <name type="scientific">Folsomia candida</name>
    <name type="common">Springtail</name>
    <dbReference type="NCBI Taxonomy" id="158441"/>
    <lineage>
        <taxon>Eukaryota</taxon>
        <taxon>Metazoa</taxon>
        <taxon>Ecdysozoa</taxon>
        <taxon>Arthropoda</taxon>
        <taxon>Hexapoda</taxon>
        <taxon>Collembola</taxon>
        <taxon>Entomobryomorpha</taxon>
        <taxon>Isotomoidea</taxon>
        <taxon>Isotomidae</taxon>
        <taxon>Proisotominae</taxon>
        <taxon>Folsomia</taxon>
    </lineage>
</organism>
<feature type="transmembrane region" description="Helical" evidence="1">
    <location>
        <begin position="155"/>
        <end position="178"/>
    </location>
</feature>
<feature type="transmembrane region" description="Helical" evidence="1">
    <location>
        <begin position="397"/>
        <end position="418"/>
    </location>
</feature>
<comment type="caution">
    <text evidence="2">The sequence shown here is derived from an EMBL/GenBank/DDBJ whole genome shotgun (WGS) entry which is preliminary data.</text>
</comment>
<keyword evidence="1" id="KW-0472">Membrane</keyword>
<evidence type="ECO:0000256" key="1">
    <source>
        <dbReference type="SAM" id="Phobius"/>
    </source>
</evidence>
<gene>
    <name evidence="2" type="ORF">Fcan01_04942</name>
</gene>
<protein>
    <submittedName>
        <fullName evidence="2">Defensin</fullName>
    </submittedName>
</protein>
<sequence length="495" mass="55083">MAGDLTKPLETLQYLFIERYPYFYKPPMEMQVYKHTIRMVKVHRIFGLEKVWRSIPLIGGAIAVIALFRATILVSRQCALQSCPLLPLKVTGWSWLALMVACGTCAYYLIFVKFNLETMQSLEELGNIRGKLVNAQESKKGAKSGSKPNLVGKILIFWIWIAYLVTPIAIFFIVLFDIDPSAQLVEKFWQHFPFMKVLAIKIALGSKVLFQLGVFGGRYLVILGIVYEIERLGLWFGALGLYATNGLIDILLRRQILLLTPTSDNARSNWNHIQWYNGVRILFQIPEILLSNVASLGAIASGSSIVECAYILIRLHSSLPFKMSTVAFPLFLTAIICTKLGGDMAVNVFEQSRLFLIVIHKRNIKGNPGYKVVDRSLKAMRPISLPIGISGARLAEIFIAMRAIVIILLVFCVTFELVTPETMHVDKCDNFCGGSKLNPFGKSGTCKSCCMEKGFIAGGECGDFLNRHCRCTQNVPFYPGSPPGGIYPGVYPGAG</sequence>
<accession>A0A226EV80</accession>
<feature type="transmembrane region" description="Helical" evidence="1">
    <location>
        <begin position="198"/>
        <end position="220"/>
    </location>
</feature>
<dbReference type="Proteomes" id="UP000198287">
    <property type="component" value="Unassembled WGS sequence"/>
</dbReference>
<evidence type="ECO:0000313" key="2">
    <source>
        <dbReference type="EMBL" id="OXA60994.1"/>
    </source>
</evidence>
<keyword evidence="1" id="KW-0812">Transmembrane</keyword>
<feature type="transmembrane region" description="Helical" evidence="1">
    <location>
        <begin position="51"/>
        <end position="72"/>
    </location>
</feature>
<keyword evidence="3" id="KW-1185">Reference proteome</keyword>
<dbReference type="EMBL" id="LNIX01000002">
    <property type="protein sequence ID" value="OXA60994.1"/>
    <property type="molecule type" value="Genomic_DNA"/>
</dbReference>
<name>A0A226EV80_FOLCA</name>
<feature type="transmembrane region" description="Helical" evidence="1">
    <location>
        <begin position="92"/>
        <end position="111"/>
    </location>
</feature>
<evidence type="ECO:0000313" key="3">
    <source>
        <dbReference type="Proteomes" id="UP000198287"/>
    </source>
</evidence>
<feature type="transmembrane region" description="Helical" evidence="1">
    <location>
        <begin position="232"/>
        <end position="252"/>
    </location>
</feature>
<dbReference type="AlphaFoldDB" id="A0A226EV80"/>